<reference evidence="3" key="2">
    <citation type="submission" date="2023-09" db="EMBL/GenBank/DDBJ databases">
        <title>Acinetobacter soli.</title>
        <authorList>
            <person name="Kim B."/>
            <person name="Kim D."/>
            <person name="Park D."/>
        </authorList>
    </citation>
    <scope>NUCLEOTIDE SEQUENCE</scope>
    <source>
        <strain evidence="3">2023.05</strain>
    </source>
</reference>
<dbReference type="EMBL" id="CP134206">
    <property type="protein sequence ID" value="WND06936.1"/>
    <property type="molecule type" value="Genomic_DNA"/>
</dbReference>
<accession>A0A1P8EJI9</accession>
<dbReference type="STRING" id="487316.BEN76_10290"/>
<proteinExistence type="inferred from homology"/>
<name>A0A1P8EJI9_9GAMM</name>
<dbReference type="Gene3D" id="2.20.25.10">
    <property type="match status" value="1"/>
</dbReference>
<dbReference type="KEGG" id="asol:BEN76_10290"/>
<comment type="similarity">
    <text evidence="1">Belongs to the OsmC/Ohr family.</text>
</comment>
<dbReference type="eggNOG" id="COG1764">
    <property type="taxonomic scope" value="Bacteria"/>
</dbReference>
<dbReference type="NCBIfam" id="TIGR03561">
    <property type="entry name" value="organ_hyd_perox"/>
    <property type="match status" value="1"/>
</dbReference>
<dbReference type="Pfam" id="PF02566">
    <property type="entry name" value="OsmC"/>
    <property type="match status" value="1"/>
</dbReference>
<dbReference type="SUPFAM" id="SSF82784">
    <property type="entry name" value="OsmC-like"/>
    <property type="match status" value="1"/>
</dbReference>
<dbReference type="PANTHER" id="PTHR33797">
    <property type="entry name" value="ORGANIC HYDROPEROXIDE RESISTANCE PROTEIN-LIKE"/>
    <property type="match status" value="1"/>
</dbReference>
<dbReference type="GeneID" id="67513226"/>
<dbReference type="PANTHER" id="PTHR33797:SF2">
    <property type="entry name" value="ORGANIC HYDROPEROXIDE RESISTANCE PROTEIN-LIKE"/>
    <property type="match status" value="1"/>
</dbReference>
<dbReference type="Proteomes" id="UP000185674">
    <property type="component" value="Chromosome"/>
</dbReference>
<organism evidence="2 4">
    <name type="scientific">Acinetobacter soli</name>
    <dbReference type="NCBI Taxonomy" id="487316"/>
    <lineage>
        <taxon>Bacteria</taxon>
        <taxon>Pseudomonadati</taxon>
        <taxon>Pseudomonadota</taxon>
        <taxon>Gammaproteobacteria</taxon>
        <taxon>Moraxellales</taxon>
        <taxon>Moraxellaceae</taxon>
        <taxon>Acinetobacter</taxon>
    </lineage>
</organism>
<dbReference type="InterPro" id="IPR019953">
    <property type="entry name" value="OHR"/>
</dbReference>
<dbReference type="AlphaFoldDB" id="A0A1P8EJI9"/>
<dbReference type="InterPro" id="IPR015946">
    <property type="entry name" value="KH_dom-like_a/b"/>
</dbReference>
<reference evidence="2 4" key="1">
    <citation type="submission" date="2016-08" db="EMBL/GenBank/DDBJ databases">
        <title>Complete genome sequence of Acinetobacter baylyi strain GFJ2.</title>
        <authorList>
            <person name="Tabata M."/>
            <person name="Kuboki S."/>
            <person name="Gibu N."/>
            <person name="Kinouchi Y."/>
            <person name="Vangnai A."/>
            <person name="Kasai D."/>
            <person name="Fukuda M."/>
        </authorList>
    </citation>
    <scope>NUCLEOTIDE SEQUENCE [LARGE SCALE GENOMIC DNA]</scope>
    <source>
        <strain evidence="2 4">GFJ2</strain>
    </source>
</reference>
<dbReference type="GO" id="GO:0006979">
    <property type="term" value="P:response to oxidative stress"/>
    <property type="evidence" value="ECO:0007669"/>
    <property type="project" value="InterPro"/>
</dbReference>
<evidence type="ECO:0000256" key="1">
    <source>
        <dbReference type="ARBA" id="ARBA00007378"/>
    </source>
</evidence>
<gene>
    <name evidence="2" type="ORF">BEN76_10290</name>
    <name evidence="3" type="ORF">RHP80_07335</name>
</gene>
<dbReference type="InterPro" id="IPR036102">
    <property type="entry name" value="OsmC/Ohrsf"/>
</dbReference>
<dbReference type="Gene3D" id="3.30.300.20">
    <property type="match status" value="1"/>
</dbReference>
<evidence type="ECO:0000313" key="3">
    <source>
        <dbReference type="EMBL" id="WND06936.1"/>
    </source>
</evidence>
<dbReference type="Proteomes" id="UP001256400">
    <property type="component" value="Chromosome"/>
</dbReference>
<evidence type="ECO:0000313" key="4">
    <source>
        <dbReference type="Proteomes" id="UP000185674"/>
    </source>
</evidence>
<sequence>MSLEKVVYTAHAKATGGRDGRATSSDNILDVKLTVPKEMGGAGGGTNPEQLFAAGYSACFLGAMKFVANRDKFNIPKDASVEGDVGIGPIPTGFGIEVKLHVHLPGMDADEAKKLVDAAHIVCPYSNATRNNIDVDFNIVTDA</sequence>
<evidence type="ECO:0000313" key="2">
    <source>
        <dbReference type="EMBL" id="APV36381.1"/>
    </source>
</evidence>
<dbReference type="InterPro" id="IPR003718">
    <property type="entry name" value="OsmC/Ohr_fam"/>
</dbReference>
<dbReference type="RefSeq" id="WP_004940419.1">
    <property type="nucleotide sequence ID" value="NZ_BBNM01000013.1"/>
</dbReference>
<dbReference type="EMBL" id="CP016896">
    <property type="protein sequence ID" value="APV36381.1"/>
    <property type="molecule type" value="Genomic_DNA"/>
</dbReference>
<protein>
    <submittedName>
        <fullName evidence="2">Organic hydroperoxide resistance protein</fullName>
    </submittedName>
</protein>